<dbReference type="PANTHER" id="PTHR36106:SF1">
    <property type="entry name" value="ANAEROBIC C4-DICARBOXYLATE TRANSPORTER DCUB"/>
    <property type="match status" value="1"/>
</dbReference>
<evidence type="ECO:0000256" key="2">
    <source>
        <dbReference type="ARBA" id="ARBA00006413"/>
    </source>
</evidence>
<keyword evidence="5" id="KW-0997">Cell inner membrane</keyword>
<feature type="transmembrane region" description="Helical" evidence="9">
    <location>
        <begin position="231"/>
        <end position="252"/>
    </location>
</feature>
<evidence type="ECO:0000256" key="4">
    <source>
        <dbReference type="ARBA" id="ARBA00022475"/>
    </source>
</evidence>
<dbReference type="GO" id="GO:0015556">
    <property type="term" value="F:C4-dicarboxylate transmembrane transporter activity"/>
    <property type="evidence" value="ECO:0007669"/>
    <property type="project" value="InterPro"/>
</dbReference>
<dbReference type="PIRSF" id="PIRSF004539">
    <property type="entry name" value="C4-dicrbxl_trns"/>
    <property type="match status" value="1"/>
</dbReference>
<keyword evidence="4" id="KW-1003">Cell membrane</keyword>
<feature type="transmembrane region" description="Helical" evidence="9">
    <location>
        <begin position="95"/>
        <end position="118"/>
    </location>
</feature>
<dbReference type="EMBL" id="CP036271">
    <property type="protein sequence ID" value="QDT55927.1"/>
    <property type="molecule type" value="Genomic_DNA"/>
</dbReference>
<dbReference type="NCBIfam" id="NF006927">
    <property type="entry name" value="PRK09412.1"/>
    <property type="match status" value="1"/>
</dbReference>
<proteinExistence type="inferred from homology"/>
<keyword evidence="7 9" id="KW-1133">Transmembrane helix</keyword>
<dbReference type="KEGG" id="ccos:Pan44_39750"/>
<dbReference type="Proteomes" id="UP000315700">
    <property type="component" value="Chromosome"/>
</dbReference>
<feature type="transmembrane region" description="Helical" evidence="9">
    <location>
        <begin position="335"/>
        <end position="353"/>
    </location>
</feature>
<dbReference type="GO" id="GO:0005886">
    <property type="term" value="C:plasma membrane"/>
    <property type="evidence" value="ECO:0007669"/>
    <property type="project" value="UniProtKB-SubCell"/>
</dbReference>
<evidence type="ECO:0000256" key="5">
    <source>
        <dbReference type="ARBA" id="ARBA00022519"/>
    </source>
</evidence>
<gene>
    <name evidence="10" type="primary">dcuA</name>
    <name evidence="10" type="ORF">Pan44_39750</name>
</gene>
<name>A0A517SIJ0_9PLAN</name>
<organism evidence="10 11">
    <name type="scientific">Caulifigura coniformis</name>
    <dbReference type="NCBI Taxonomy" id="2527983"/>
    <lineage>
        <taxon>Bacteria</taxon>
        <taxon>Pseudomonadati</taxon>
        <taxon>Planctomycetota</taxon>
        <taxon>Planctomycetia</taxon>
        <taxon>Planctomycetales</taxon>
        <taxon>Planctomycetaceae</taxon>
        <taxon>Caulifigura</taxon>
    </lineage>
</organism>
<dbReference type="InParanoid" id="A0A517SIJ0"/>
<keyword evidence="11" id="KW-1185">Reference proteome</keyword>
<dbReference type="RefSeq" id="WP_145032475.1">
    <property type="nucleotide sequence ID" value="NZ_CP036271.1"/>
</dbReference>
<feature type="transmembrane region" description="Helical" evidence="9">
    <location>
        <begin position="7"/>
        <end position="40"/>
    </location>
</feature>
<evidence type="ECO:0000256" key="3">
    <source>
        <dbReference type="ARBA" id="ARBA00022448"/>
    </source>
</evidence>
<dbReference type="Pfam" id="PF03605">
    <property type="entry name" value="DcuA_DcuB"/>
    <property type="match status" value="1"/>
</dbReference>
<sequence>MSVTLELIVLLAAIAIGARAGGVGMGLWGGVGLAVLVFLFGEKPGSIPGEVLLIILTVIMAASAMEAAGGIDYLVQIASRIIRKSPRHVTIVAPLVSYLFTFLSGTGHVFYPLLPVIYEVAMKGRVRPERPIAVATIASQQAITASPVSAATAALIAILGSKGIGLPTILMICVPATLLGVIVAALIQTRVGVELDQDPEYLRRVAAGEIEDPRGSTDDDSSKSLPPRAALSAYMFLAGVGLVVCCGLFPAIRTVGPADASSVISMPMTIAIIMFTVAALMISFTTAPVDQIVKTKTCQAGLTAVIGILGLAWLGDTFINANREVIIGGLSRMAEAYPALFSVGLFLTSMLLYSQAATTQTLMPLGVTLGIAPAALAGMFPAVNGYFFIPTYGTLIAAVNFDRSGTTRIGKYVLNHSFMLPGIVATIVAVSTGLIIAKLFF</sequence>
<comment type="similarity">
    <text evidence="2">Belongs to the DcuA/DcuB transporter (TC 2.A.13.1) family.</text>
</comment>
<evidence type="ECO:0000256" key="8">
    <source>
        <dbReference type="ARBA" id="ARBA00023136"/>
    </source>
</evidence>
<keyword evidence="6 9" id="KW-0812">Transmembrane</keyword>
<keyword evidence="8 9" id="KW-0472">Membrane</keyword>
<dbReference type="FunCoup" id="A0A517SIJ0">
    <property type="interactions" value="65"/>
</dbReference>
<dbReference type="NCBIfam" id="TIGR00770">
    <property type="entry name" value="Dcu"/>
    <property type="match status" value="1"/>
</dbReference>
<dbReference type="PANTHER" id="PTHR36106">
    <property type="entry name" value="ANAEROBIC C4-DICARBOXYLATE TRANSPORTER DCUB"/>
    <property type="match status" value="1"/>
</dbReference>
<feature type="transmembrane region" description="Helical" evidence="9">
    <location>
        <begin position="52"/>
        <end position="75"/>
    </location>
</feature>
<feature type="transmembrane region" description="Helical" evidence="9">
    <location>
        <begin position="418"/>
        <end position="440"/>
    </location>
</feature>
<reference evidence="10 11" key="1">
    <citation type="submission" date="2019-02" db="EMBL/GenBank/DDBJ databases">
        <title>Deep-cultivation of Planctomycetes and their phenomic and genomic characterization uncovers novel biology.</title>
        <authorList>
            <person name="Wiegand S."/>
            <person name="Jogler M."/>
            <person name="Boedeker C."/>
            <person name="Pinto D."/>
            <person name="Vollmers J."/>
            <person name="Rivas-Marin E."/>
            <person name="Kohn T."/>
            <person name="Peeters S.H."/>
            <person name="Heuer A."/>
            <person name="Rast P."/>
            <person name="Oberbeckmann S."/>
            <person name="Bunk B."/>
            <person name="Jeske O."/>
            <person name="Meyerdierks A."/>
            <person name="Storesund J.E."/>
            <person name="Kallscheuer N."/>
            <person name="Luecker S."/>
            <person name="Lage O.M."/>
            <person name="Pohl T."/>
            <person name="Merkel B.J."/>
            <person name="Hornburger P."/>
            <person name="Mueller R.-W."/>
            <person name="Bruemmer F."/>
            <person name="Labrenz M."/>
            <person name="Spormann A.M."/>
            <person name="Op den Camp H."/>
            <person name="Overmann J."/>
            <person name="Amann R."/>
            <person name="Jetten M.S.M."/>
            <person name="Mascher T."/>
            <person name="Medema M.H."/>
            <person name="Devos D.P."/>
            <person name="Kaster A.-K."/>
            <person name="Ovreas L."/>
            <person name="Rohde M."/>
            <person name="Galperin M.Y."/>
            <person name="Jogler C."/>
        </authorList>
    </citation>
    <scope>NUCLEOTIDE SEQUENCE [LARGE SCALE GENOMIC DNA]</scope>
    <source>
        <strain evidence="10 11">Pan44</strain>
    </source>
</reference>
<evidence type="ECO:0000313" key="11">
    <source>
        <dbReference type="Proteomes" id="UP000315700"/>
    </source>
</evidence>
<keyword evidence="3" id="KW-0813">Transport</keyword>
<protein>
    <submittedName>
        <fullName evidence="10">Anaerobic C4-dicarboxylate transporter DcuA</fullName>
    </submittedName>
</protein>
<comment type="subcellular location">
    <subcellularLocation>
        <location evidence="1">Cell inner membrane</location>
        <topology evidence="1">Multi-pass membrane protein</topology>
    </subcellularLocation>
</comment>
<feature type="transmembrane region" description="Helical" evidence="9">
    <location>
        <begin position="297"/>
        <end position="315"/>
    </location>
</feature>
<dbReference type="AlphaFoldDB" id="A0A517SIJ0"/>
<accession>A0A517SIJ0</accession>
<evidence type="ECO:0000256" key="1">
    <source>
        <dbReference type="ARBA" id="ARBA00004429"/>
    </source>
</evidence>
<dbReference type="InterPro" id="IPR004668">
    <property type="entry name" value="Anaer_Dcu_memb_transpt"/>
</dbReference>
<evidence type="ECO:0000313" key="10">
    <source>
        <dbReference type="EMBL" id="QDT55927.1"/>
    </source>
</evidence>
<feature type="transmembrane region" description="Helical" evidence="9">
    <location>
        <begin position="164"/>
        <end position="187"/>
    </location>
</feature>
<evidence type="ECO:0000256" key="9">
    <source>
        <dbReference type="SAM" id="Phobius"/>
    </source>
</evidence>
<feature type="transmembrane region" description="Helical" evidence="9">
    <location>
        <begin position="365"/>
        <end position="389"/>
    </location>
</feature>
<evidence type="ECO:0000256" key="7">
    <source>
        <dbReference type="ARBA" id="ARBA00022989"/>
    </source>
</evidence>
<evidence type="ECO:0000256" key="6">
    <source>
        <dbReference type="ARBA" id="ARBA00022692"/>
    </source>
</evidence>
<feature type="transmembrane region" description="Helical" evidence="9">
    <location>
        <begin position="264"/>
        <end position="285"/>
    </location>
</feature>
<dbReference type="OrthoDB" id="9770910at2"/>
<dbReference type="NCBIfam" id="NF009136">
    <property type="entry name" value="PRK12489.1"/>
    <property type="match status" value="1"/>
</dbReference>